<dbReference type="InterPro" id="IPR046351">
    <property type="entry name" value="UTP4"/>
</dbReference>
<dbReference type="SUPFAM" id="SSF50978">
    <property type="entry name" value="WD40 repeat-like"/>
    <property type="match status" value="2"/>
</dbReference>
<dbReference type="GO" id="GO:0032040">
    <property type="term" value="C:small-subunit processome"/>
    <property type="evidence" value="ECO:0007669"/>
    <property type="project" value="TreeGrafter"/>
</dbReference>
<dbReference type="InterPro" id="IPR015943">
    <property type="entry name" value="WD40/YVTN_repeat-like_dom_sf"/>
</dbReference>
<dbReference type="PANTHER" id="PTHR44163">
    <property type="entry name" value="U3 SMALL NUCLEOLAR RNA-ASSOCIATED PROTEIN 4 HOMOLOG"/>
    <property type="match status" value="1"/>
</dbReference>
<dbReference type="InterPro" id="IPR001680">
    <property type="entry name" value="WD40_rpt"/>
</dbReference>
<dbReference type="PANTHER" id="PTHR44163:SF1">
    <property type="entry name" value="U3 SMALL NUCLEOLAR RNA-ASSOCIATED PROTEIN 4 HOMOLOG"/>
    <property type="match status" value="1"/>
</dbReference>
<feature type="region of interest" description="Disordered" evidence="2">
    <location>
        <begin position="597"/>
        <end position="619"/>
    </location>
</feature>
<sequence length="973" mass="108275">MDLHRCRFVPYPPSAINALAFSHPSSPESKHKGPRTLRLAIGRANGDIEIWNPQKGAWSQESVLKGAKDRSIEGLVWIHDPEELDKSGDKIAGRLRLFSIGYSTAVTEWDLATGLPAQHCTSNYGEIWCITAQPRLQQNTQSFGTNGRTEPQDSGAQNQNIAVGCADGAIVILSTADGDLQFLKTLTTSSSKKARVLSIAYQSIHIIVTGHADSTIRVFDVRSRQLLRSMSLGAGPAGGPKETLVWAVRCACDGTIVSGDSTGTVRFWDGKTYALTQRIKGHEADVLDIAISADGKTAISGSMDRRTTLYRRKAIGRKGEQSWWKEIMHQRLHKHDVKALAAYETKSLSVLASGGLDTKPIITPIQQFGKENHRTLSALPQRPPVCSAPSKRLMISWWDRDISIWRISKSLHSHDMVEGDDESFGGRRTKLMSKIELQNEESLSSVDISTDGHLLIVATPLRLKTFRLRFRDGSTLKVGRSDLPTKMSSLGAKIVKFSPDKRWLLIIRPDSSIELHRTVEVEGAKATTKISEKCIYLRRLERPPTSSGYVDGTHGNYDRSISRVAFSADSRILAVADLSGCIDTWVLEGHEDLTQDNVTMNGAVSSESSDDEDTDSDEERHPTIIFGQHWIRNPTASLIPRLDGTPLIFSFRPSKAPLQTSVNGYAALHATRQTPYPHSRDLPNGEDRLFILSSQHNMYEFEVLAGRLTEWSRRNPTVSLPAKFRIIDERAMGVIWDVSKIKQRIWLYGSSWLWMFDLSQDLSQPTTQPNQTAERTGSDSKTKSRKRKRKSHEQHHRSTAQQPQKGNTGAGSQIPDSKLGLGIGRMVRRTEGNETSDPQWIDLGQQMVQTSEDDEYGALEDSSLATFRRELGKEPDDEEAADLDSKHKSSDNAGLVTQAVVPGQKYWSTFKYRPILGVVPLSSERGGDDGAEENFLNNYGGDQDLEVALIERPLEEVDLPARFHGDQEWDERS</sequence>
<dbReference type="AlphaFoldDB" id="A0A8H3ENL3"/>
<dbReference type="OrthoDB" id="8883818at2759"/>
<feature type="region of interest" description="Disordered" evidence="2">
    <location>
        <begin position="763"/>
        <end position="819"/>
    </location>
</feature>
<feature type="compositionally biased region" description="Polar residues" evidence="2">
    <location>
        <begin position="799"/>
        <end position="815"/>
    </location>
</feature>
<proteinExistence type="predicted"/>
<dbReference type="PROSITE" id="PS50082">
    <property type="entry name" value="WD_REPEATS_2"/>
    <property type="match status" value="1"/>
</dbReference>
<keyword evidence="4" id="KW-1185">Reference proteome</keyword>
<keyword evidence="1" id="KW-0853">WD repeat</keyword>
<feature type="compositionally biased region" description="Basic residues" evidence="2">
    <location>
        <begin position="783"/>
        <end position="798"/>
    </location>
</feature>
<dbReference type="SMART" id="SM00320">
    <property type="entry name" value="WD40"/>
    <property type="match status" value="6"/>
</dbReference>
<accession>A0A8H3ENL3</accession>
<feature type="repeat" description="WD" evidence="1">
    <location>
        <begin position="279"/>
        <end position="310"/>
    </location>
</feature>
<evidence type="ECO:0000313" key="4">
    <source>
        <dbReference type="Proteomes" id="UP000664521"/>
    </source>
</evidence>
<evidence type="ECO:0000313" key="3">
    <source>
        <dbReference type="EMBL" id="CAF9906141.1"/>
    </source>
</evidence>
<gene>
    <name evidence="3" type="primary">UTP4</name>
    <name evidence="3" type="ORF">HETSPECPRED_006075</name>
</gene>
<protein>
    <submittedName>
        <fullName evidence="3">U3 small nucleolar RNA-associated protein</fullName>
    </submittedName>
</protein>
<dbReference type="Pfam" id="PF00400">
    <property type="entry name" value="WD40"/>
    <property type="match status" value="2"/>
</dbReference>
<dbReference type="Proteomes" id="UP000664521">
    <property type="component" value="Unassembled WGS sequence"/>
</dbReference>
<reference evidence="3" key="1">
    <citation type="submission" date="2021-03" db="EMBL/GenBank/DDBJ databases">
        <authorList>
            <person name="Tagirdzhanova G."/>
        </authorList>
    </citation>
    <scope>NUCLEOTIDE SEQUENCE</scope>
</reference>
<feature type="compositionally biased region" description="Polar residues" evidence="2">
    <location>
        <begin position="763"/>
        <end position="774"/>
    </location>
</feature>
<organism evidence="3 4">
    <name type="scientific">Heterodermia speciosa</name>
    <dbReference type="NCBI Taxonomy" id="116794"/>
    <lineage>
        <taxon>Eukaryota</taxon>
        <taxon>Fungi</taxon>
        <taxon>Dikarya</taxon>
        <taxon>Ascomycota</taxon>
        <taxon>Pezizomycotina</taxon>
        <taxon>Lecanoromycetes</taxon>
        <taxon>OSLEUM clade</taxon>
        <taxon>Lecanoromycetidae</taxon>
        <taxon>Caliciales</taxon>
        <taxon>Physciaceae</taxon>
        <taxon>Heterodermia</taxon>
    </lineage>
</organism>
<feature type="compositionally biased region" description="Acidic residues" evidence="2">
    <location>
        <begin position="608"/>
        <end position="617"/>
    </location>
</feature>
<dbReference type="GO" id="GO:0003723">
    <property type="term" value="F:RNA binding"/>
    <property type="evidence" value="ECO:0007669"/>
    <property type="project" value="TreeGrafter"/>
</dbReference>
<evidence type="ECO:0000256" key="2">
    <source>
        <dbReference type="SAM" id="MobiDB-lite"/>
    </source>
</evidence>
<dbReference type="EMBL" id="CAJPDS010000004">
    <property type="protein sequence ID" value="CAF9906141.1"/>
    <property type="molecule type" value="Genomic_DNA"/>
</dbReference>
<name>A0A8H3ENL3_9LECA</name>
<dbReference type="GO" id="GO:0034455">
    <property type="term" value="C:t-UTP complex"/>
    <property type="evidence" value="ECO:0007669"/>
    <property type="project" value="TreeGrafter"/>
</dbReference>
<evidence type="ECO:0000256" key="1">
    <source>
        <dbReference type="PROSITE-ProRule" id="PRU00221"/>
    </source>
</evidence>
<dbReference type="GO" id="GO:0030686">
    <property type="term" value="C:90S preribosome"/>
    <property type="evidence" value="ECO:0007669"/>
    <property type="project" value="InterPro"/>
</dbReference>
<dbReference type="InterPro" id="IPR036322">
    <property type="entry name" value="WD40_repeat_dom_sf"/>
</dbReference>
<dbReference type="Gene3D" id="2.130.10.10">
    <property type="entry name" value="YVTN repeat-like/Quinoprotein amine dehydrogenase"/>
    <property type="match status" value="3"/>
</dbReference>
<dbReference type="GO" id="GO:0000462">
    <property type="term" value="P:maturation of SSU-rRNA from tricistronic rRNA transcript (SSU-rRNA, 5.8S rRNA, LSU-rRNA)"/>
    <property type="evidence" value="ECO:0007669"/>
    <property type="project" value="InterPro"/>
</dbReference>
<comment type="caution">
    <text evidence="3">The sequence shown here is derived from an EMBL/GenBank/DDBJ whole genome shotgun (WGS) entry which is preliminary data.</text>
</comment>